<evidence type="ECO:0000313" key="2">
    <source>
        <dbReference type="Proteomes" id="UP001055114"/>
    </source>
</evidence>
<protein>
    <submittedName>
        <fullName evidence="1">Uncharacterized protein</fullName>
    </submittedName>
</protein>
<sequence>MDRFHSIYKAMDQSTNGNIISFLMDDNGEIIGYNLHGNKLNSLFFGPSHPCVWHFENKDVVSVEHLPDGRVIRRLFRRLHPRKKCDRFLTAILNGTSISEKSINYYTASLYDSVSQFVEEQEMDAN</sequence>
<gene>
    <name evidence="1" type="ORF">CE91St3_32980</name>
</gene>
<dbReference type="AlphaFoldDB" id="A0AA37KDR6"/>
<accession>A0AA37KDR6</accession>
<evidence type="ECO:0000313" key="1">
    <source>
        <dbReference type="EMBL" id="GKH73435.1"/>
    </source>
</evidence>
<dbReference type="EMBL" id="BQNZ01000003">
    <property type="protein sequence ID" value="GKH73435.1"/>
    <property type="molecule type" value="Genomic_DNA"/>
</dbReference>
<reference evidence="1" key="1">
    <citation type="submission" date="2022-01" db="EMBL/GenBank/DDBJ databases">
        <title>Novel bile acid biosynthetic pathways are enriched in the microbiome of centenarians.</title>
        <authorList>
            <person name="Sato Y."/>
            <person name="Atarashi K."/>
            <person name="Plichta R.D."/>
            <person name="Arai Y."/>
            <person name="Sasajima S."/>
            <person name="Kearney M.S."/>
            <person name="Suda W."/>
            <person name="Takeshita K."/>
            <person name="Sasaki T."/>
            <person name="Okamoto S."/>
            <person name="Skelly N.A."/>
            <person name="Okamura Y."/>
            <person name="Vlamakis H."/>
            <person name="Li Y."/>
            <person name="Tanoue T."/>
            <person name="Takei H."/>
            <person name="Nittono H."/>
            <person name="Narushima S."/>
            <person name="Irie J."/>
            <person name="Itoh H."/>
            <person name="Moriya K."/>
            <person name="Sugiura Y."/>
            <person name="Suematsu M."/>
            <person name="Moritoki N."/>
            <person name="Shibata S."/>
            <person name="Littman R.D."/>
            <person name="Fischbach A.M."/>
            <person name="Uwamino Y."/>
            <person name="Inoue T."/>
            <person name="Honda A."/>
            <person name="Hattori M."/>
            <person name="Murai T."/>
            <person name="Xavier J.R."/>
            <person name="Hirose N."/>
            <person name="Honda K."/>
        </authorList>
    </citation>
    <scope>NUCLEOTIDE SEQUENCE</scope>
    <source>
        <strain evidence="1">CE91-St3</strain>
    </source>
</reference>
<dbReference type="Proteomes" id="UP001055114">
    <property type="component" value="Unassembled WGS sequence"/>
</dbReference>
<organism evidence="1 2">
    <name type="scientific">Parabacteroides merdae</name>
    <dbReference type="NCBI Taxonomy" id="46503"/>
    <lineage>
        <taxon>Bacteria</taxon>
        <taxon>Pseudomonadati</taxon>
        <taxon>Bacteroidota</taxon>
        <taxon>Bacteroidia</taxon>
        <taxon>Bacteroidales</taxon>
        <taxon>Tannerellaceae</taxon>
        <taxon>Parabacteroides</taxon>
    </lineage>
</organism>
<name>A0AA37KDR6_9BACT</name>
<comment type="caution">
    <text evidence="1">The sequence shown here is derived from an EMBL/GenBank/DDBJ whole genome shotgun (WGS) entry which is preliminary data.</text>
</comment>
<proteinExistence type="predicted"/>